<comment type="subcellular location">
    <subcellularLocation>
        <location evidence="1">Cell projection</location>
        <location evidence="1">Cilium</location>
    </subcellularLocation>
</comment>
<dbReference type="EMBL" id="HBFC01019714">
    <property type="protein sequence ID" value="CAD8709114.1"/>
    <property type="molecule type" value="Transcribed_RNA"/>
</dbReference>
<evidence type="ECO:0008006" key="11">
    <source>
        <dbReference type="Google" id="ProtNLM"/>
    </source>
</evidence>
<dbReference type="Gene3D" id="1.25.40.470">
    <property type="match status" value="2"/>
</dbReference>
<evidence type="ECO:0000259" key="8">
    <source>
        <dbReference type="Pfam" id="PF24760"/>
    </source>
</evidence>
<keyword evidence="5" id="KW-0966">Cell projection</keyword>
<dbReference type="Pfam" id="PF24760">
    <property type="entry name" value="TPR_IF140_C"/>
    <property type="match status" value="1"/>
</dbReference>
<dbReference type="GO" id="GO:0005930">
    <property type="term" value="C:axoneme"/>
    <property type="evidence" value="ECO:0007669"/>
    <property type="project" value="TreeGrafter"/>
</dbReference>
<evidence type="ECO:0000256" key="4">
    <source>
        <dbReference type="ARBA" id="ARBA00023069"/>
    </source>
</evidence>
<dbReference type="AlphaFoldDB" id="A0A7S0X996"/>
<feature type="domain" description="IF140/IFT172/WDR19 TPR" evidence="9">
    <location>
        <begin position="304"/>
        <end position="791"/>
    </location>
</feature>
<feature type="region of interest" description="Disordered" evidence="6">
    <location>
        <begin position="179"/>
        <end position="213"/>
    </location>
</feature>
<sequence length="986" mass="108127">MAIHRETVFRAGASMVEVCTLAGVVKDTLVYDDAHGQVEHMDVSKDYLAVSTSNGFIKLWRLGGRTPKSHGPTGGKKVDVRDIPTGSSIESIKVNCNGTKVSVLFVLPGSATTHTVIVVYDVDADCFRSFDFAQTGRVPEAHAWDHDVPMMFGVQTVTGGQLEASADVAGAPAASVKVSRSASGDMGDGGAPTTMSSGDGTEDRNSGIDTKNARKEANTPGLVVFTMFASPERIVLQESHPIPAGFEALLGLSVPSLYVCKKAAVAEGGGVCFSVTMRDFLGMEKVDPATKSALLEFKLHLATGNVEEAFRAVKSIKNPEVWENMAHMCIKSKRLDVAEMCLGNMGHVRGARAVRDASREPELDARVATVAVHLGLNDEAESLYAGCSRYDLLNNLYQAMGRWDEAVVVATSHDRIHLKTTHYNHGKHLESVGDLQAAIVAYEKSGNCATEVPRLLFQRGMVADLEQYVAHANDATLTKWWARYCESVGDFDKALQGYQAASDFLSLVRVYCNQGDYQGAAEIVEESNDPAAAFHLARTFEAQEETGEAVRFFAAAGRFGHAARLARSAGMDAELMNLALQSPPEMMLDSAQYFQERGQPEKAVTLYHKAGNLRRAMELCFHAQLFEPLAALTESIGADSNTDPELLSKCAKYFLEHNQYPKAVDLFIKGKQFDHGLQMALDHDVLINEEMAEAMTPAKGEVEDAVRKELLLKVAKVCKQQGSYHLSCKKYTQAGDKVKAMKALLKSGDTEKIIFFAGVSRNRDIYVMSANYLQTLDWHADAEIMKSIINFYSKARAVESLAGFYESCAQIEIDEYRDYDKALGALRESLKHLLKSRTEDRAEAVDGLNARIGMVERFVQARKLIKDDPHEMVRICTEILNDPQIGANDLESSIRVGDVFALLIEYWYAQGNYQQAYTLIEQMKDRGIVVAPYLDAEMVETVYREMGVDTAPRAGAGGGRDSGVDSDGEEMMEENIAIDDDDELPM</sequence>
<dbReference type="GO" id="GO:0036064">
    <property type="term" value="C:ciliary basal body"/>
    <property type="evidence" value="ECO:0007669"/>
    <property type="project" value="TreeGrafter"/>
</dbReference>
<feature type="domain" description="IF140 C-terminal TPR" evidence="8">
    <location>
        <begin position="799"/>
        <end position="924"/>
    </location>
</feature>
<feature type="compositionally biased region" description="Acidic residues" evidence="6">
    <location>
        <begin position="964"/>
        <end position="986"/>
    </location>
</feature>
<evidence type="ECO:0000256" key="6">
    <source>
        <dbReference type="SAM" id="MobiDB-lite"/>
    </source>
</evidence>
<organism evidence="10">
    <name type="scientific">Mantoniella antarctica</name>
    <dbReference type="NCBI Taxonomy" id="81844"/>
    <lineage>
        <taxon>Eukaryota</taxon>
        <taxon>Viridiplantae</taxon>
        <taxon>Chlorophyta</taxon>
        <taxon>Mamiellophyceae</taxon>
        <taxon>Mamiellales</taxon>
        <taxon>Mamiellaceae</taxon>
        <taxon>Mantoniella</taxon>
    </lineage>
</organism>
<dbReference type="GO" id="GO:0035721">
    <property type="term" value="P:intraciliary retrograde transport"/>
    <property type="evidence" value="ECO:0007669"/>
    <property type="project" value="TreeGrafter"/>
</dbReference>
<evidence type="ECO:0000256" key="1">
    <source>
        <dbReference type="ARBA" id="ARBA00004138"/>
    </source>
</evidence>
<accession>A0A7S0X996</accession>
<evidence type="ECO:0000256" key="2">
    <source>
        <dbReference type="ARBA" id="ARBA00022574"/>
    </source>
</evidence>
<dbReference type="InterPro" id="IPR056155">
    <property type="entry name" value="Beta-prop_IFT140_2nd"/>
</dbReference>
<name>A0A7S0X996_9CHLO</name>
<feature type="region of interest" description="Disordered" evidence="6">
    <location>
        <begin position="950"/>
        <end position="986"/>
    </location>
</feature>
<feature type="compositionally biased region" description="Basic and acidic residues" evidence="6">
    <location>
        <begin position="201"/>
        <end position="213"/>
    </location>
</feature>
<keyword evidence="3" id="KW-0677">Repeat</keyword>
<keyword evidence="2" id="KW-0853">WD repeat</keyword>
<dbReference type="PANTHER" id="PTHR15722:SF7">
    <property type="entry name" value="INTRAFLAGELLAR TRANSPORT PROTEIN 140 HOMOLOG"/>
    <property type="match status" value="1"/>
</dbReference>
<dbReference type="InterPro" id="IPR056168">
    <property type="entry name" value="TPR_IF140/IFT172/WDR19"/>
</dbReference>
<dbReference type="InterPro" id="IPR056156">
    <property type="entry name" value="TPR_IF140_C"/>
</dbReference>
<dbReference type="Pfam" id="PF23385">
    <property type="entry name" value="Beta-prop_IFT140_2nd"/>
    <property type="match status" value="1"/>
</dbReference>
<feature type="domain" description="IFT140 second beta-propeller" evidence="7">
    <location>
        <begin position="2"/>
        <end position="262"/>
    </location>
</feature>
<evidence type="ECO:0000259" key="9">
    <source>
        <dbReference type="Pfam" id="PF24762"/>
    </source>
</evidence>
<reference evidence="10" key="1">
    <citation type="submission" date="2021-01" db="EMBL/GenBank/DDBJ databases">
        <authorList>
            <person name="Corre E."/>
            <person name="Pelletier E."/>
            <person name="Niang G."/>
            <person name="Scheremetjew M."/>
            <person name="Finn R."/>
            <person name="Kale V."/>
            <person name="Holt S."/>
            <person name="Cochrane G."/>
            <person name="Meng A."/>
            <person name="Brown T."/>
            <person name="Cohen L."/>
        </authorList>
    </citation>
    <scope>NUCLEOTIDE SEQUENCE</scope>
    <source>
        <strain evidence="10">SL-175</strain>
    </source>
</reference>
<proteinExistence type="predicted"/>
<protein>
    <recommendedName>
        <fullName evidence="11">Intraflagellar transport protein 140 homolog</fullName>
    </recommendedName>
</protein>
<evidence type="ECO:0000256" key="5">
    <source>
        <dbReference type="ARBA" id="ARBA00023273"/>
    </source>
</evidence>
<dbReference type="InterPro" id="IPR011990">
    <property type="entry name" value="TPR-like_helical_dom_sf"/>
</dbReference>
<dbReference type="SUPFAM" id="SSF48452">
    <property type="entry name" value="TPR-like"/>
    <property type="match status" value="2"/>
</dbReference>
<evidence type="ECO:0000259" key="7">
    <source>
        <dbReference type="Pfam" id="PF23385"/>
    </source>
</evidence>
<dbReference type="Pfam" id="PF24762">
    <property type="entry name" value="TPR_IF140-IFT172"/>
    <property type="match status" value="1"/>
</dbReference>
<keyword evidence="4" id="KW-0969">Cilium</keyword>
<gene>
    <name evidence="10" type="ORF">MANT1106_LOCUS11797</name>
</gene>
<dbReference type="PANTHER" id="PTHR15722">
    <property type="entry name" value="IFT140/172-RELATED"/>
    <property type="match status" value="1"/>
</dbReference>
<dbReference type="FunFam" id="1.25.40.470:FF:000015">
    <property type="entry name" value="Intraflagellar transport particle protein 140"/>
    <property type="match status" value="1"/>
</dbReference>
<dbReference type="GO" id="GO:0030991">
    <property type="term" value="C:intraciliary transport particle A"/>
    <property type="evidence" value="ECO:0007669"/>
    <property type="project" value="TreeGrafter"/>
</dbReference>
<evidence type="ECO:0000313" key="10">
    <source>
        <dbReference type="EMBL" id="CAD8709114.1"/>
    </source>
</evidence>
<evidence type="ECO:0000256" key="3">
    <source>
        <dbReference type="ARBA" id="ARBA00022737"/>
    </source>
</evidence>